<evidence type="ECO:0000256" key="1">
    <source>
        <dbReference type="ARBA" id="ARBA00022475"/>
    </source>
</evidence>
<dbReference type="PANTHER" id="PTHR22550">
    <property type="entry name" value="SPORE GERMINATION PROTEIN"/>
    <property type="match status" value="1"/>
</dbReference>
<dbReference type="PATRIC" id="fig|1429438.4.peg.361"/>
<keyword evidence="1" id="KW-1003">Cell membrane</keyword>
<dbReference type="Gene3D" id="3.40.50.410">
    <property type="entry name" value="von Willebrand factor, type A domain"/>
    <property type="match status" value="1"/>
</dbReference>
<evidence type="ECO:0000256" key="3">
    <source>
        <dbReference type="ARBA" id="ARBA00022989"/>
    </source>
</evidence>
<evidence type="ECO:0000313" key="8">
    <source>
        <dbReference type="Proteomes" id="UP000019141"/>
    </source>
</evidence>
<reference evidence="7 8" key="1">
    <citation type="journal article" date="2014" name="Nature">
        <title>An environmental bacterial taxon with a large and distinct metabolic repertoire.</title>
        <authorList>
            <person name="Wilson M.C."/>
            <person name="Mori T."/>
            <person name="Ruckert C."/>
            <person name="Uria A.R."/>
            <person name="Helf M.J."/>
            <person name="Takada K."/>
            <person name="Gernert C."/>
            <person name="Steffens U.A."/>
            <person name="Heycke N."/>
            <person name="Schmitt S."/>
            <person name="Rinke C."/>
            <person name="Helfrich E.J."/>
            <person name="Brachmann A.O."/>
            <person name="Gurgui C."/>
            <person name="Wakimoto T."/>
            <person name="Kracht M."/>
            <person name="Crusemann M."/>
            <person name="Hentschel U."/>
            <person name="Abe I."/>
            <person name="Matsunaga S."/>
            <person name="Kalinowski J."/>
            <person name="Takeyama H."/>
            <person name="Piel J."/>
        </authorList>
    </citation>
    <scope>NUCLEOTIDE SEQUENCE [LARGE SCALE GENOMIC DNA]</scope>
    <source>
        <strain evidence="8">TSY1</strain>
    </source>
</reference>
<comment type="caution">
    <text evidence="7">The sequence shown here is derived from an EMBL/GenBank/DDBJ whole genome shotgun (WGS) entry which is preliminary data.</text>
</comment>
<dbReference type="SUPFAM" id="SSF53300">
    <property type="entry name" value="vWA-like"/>
    <property type="match status" value="1"/>
</dbReference>
<feature type="transmembrane region" description="Helical" evidence="5">
    <location>
        <begin position="315"/>
        <end position="333"/>
    </location>
</feature>
<dbReference type="InterPro" id="IPR050768">
    <property type="entry name" value="UPF0353/GerABKA_families"/>
</dbReference>
<protein>
    <recommendedName>
        <fullName evidence="6">VWFA domain-containing protein</fullName>
    </recommendedName>
</protein>
<evidence type="ECO:0000256" key="2">
    <source>
        <dbReference type="ARBA" id="ARBA00022692"/>
    </source>
</evidence>
<keyword evidence="4 5" id="KW-0472">Membrane</keyword>
<dbReference type="InterPro" id="IPR036465">
    <property type="entry name" value="vWFA_dom_sf"/>
</dbReference>
<dbReference type="AlphaFoldDB" id="W4M0K8"/>
<sequence>MIRLVYPYALLLLVFVPLLFVLSQRRQRPMVIGYSAIQELRTLPPTALTRLHRLLPVLRLLVLILGIIALSRPQWGLEAVRLRREGIAIDMVIDISRSMAAQDLQLNGQRHNRLEVVKKAFRGFVQGHPDQEIGREGDMIGMVTFARYADSISPLTLEHDLLLALLDRVEIVTLPEDNGTSIGEAIALGVERLRASSAKSRVMILLTDGSNNAGVTEPMEAARIAHALGIKIYTIGTGSHGMAQIALQTRDGRIIRQQMRVSIDEGTLGAIAALTGGKYFRATDQQALQAIYAEIDRLEKSTTVAEHYQQYIDCFPYVLLLALGFLLLEVVLVNTRLRTIP</sequence>
<evidence type="ECO:0000256" key="5">
    <source>
        <dbReference type="SAM" id="Phobius"/>
    </source>
</evidence>
<evidence type="ECO:0000259" key="6">
    <source>
        <dbReference type="PROSITE" id="PS50234"/>
    </source>
</evidence>
<dbReference type="SMART" id="SM00327">
    <property type="entry name" value="VWA"/>
    <property type="match status" value="1"/>
</dbReference>
<name>W4M0K8_ENTF1</name>
<dbReference type="Pfam" id="PF00092">
    <property type="entry name" value="VWA"/>
    <property type="match status" value="1"/>
</dbReference>
<evidence type="ECO:0000256" key="4">
    <source>
        <dbReference type="ARBA" id="ARBA00023136"/>
    </source>
</evidence>
<dbReference type="HOGENOM" id="CLU_024570_0_0_7"/>
<feature type="transmembrane region" description="Helical" evidence="5">
    <location>
        <begin position="6"/>
        <end position="22"/>
    </location>
</feature>
<dbReference type="EMBL" id="AZHW01000067">
    <property type="protein sequence ID" value="ETX03202.1"/>
    <property type="molecule type" value="Genomic_DNA"/>
</dbReference>
<proteinExistence type="predicted"/>
<dbReference type="InterPro" id="IPR024163">
    <property type="entry name" value="Aerotolerance_reg_N"/>
</dbReference>
<keyword evidence="3 5" id="KW-1133">Transmembrane helix</keyword>
<accession>W4M0K8</accession>
<organism evidence="7 8">
    <name type="scientific">Entotheonella factor</name>
    <dbReference type="NCBI Taxonomy" id="1429438"/>
    <lineage>
        <taxon>Bacteria</taxon>
        <taxon>Pseudomonadati</taxon>
        <taxon>Nitrospinota/Tectimicrobiota group</taxon>
        <taxon>Candidatus Tectimicrobiota</taxon>
        <taxon>Candidatus Entotheonellia</taxon>
        <taxon>Candidatus Entotheonellales</taxon>
        <taxon>Candidatus Entotheonellaceae</taxon>
        <taxon>Candidatus Entotheonella</taxon>
    </lineage>
</organism>
<evidence type="ECO:0000313" key="7">
    <source>
        <dbReference type="EMBL" id="ETX03202.1"/>
    </source>
</evidence>
<dbReference type="PROSITE" id="PS50234">
    <property type="entry name" value="VWFA"/>
    <property type="match status" value="1"/>
</dbReference>
<dbReference type="PANTHER" id="PTHR22550:SF5">
    <property type="entry name" value="LEUCINE ZIPPER PROTEIN 4"/>
    <property type="match status" value="1"/>
</dbReference>
<dbReference type="InterPro" id="IPR002035">
    <property type="entry name" value="VWF_A"/>
</dbReference>
<keyword evidence="8" id="KW-1185">Reference proteome</keyword>
<dbReference type="Pfam" id="PF07584">
    <property type="entry name" value="BatA"/>
    <property type="match status" value="1"/>
</dbReference>
<keyword evidence="2 5" id="KW-0812">Transmembrane</keyword>
<feature type="domain" description="VWFA" evidence="6">
    <location>
        <begin position="88"/>
        <end position="295"/>
    </location>
</feature>
<dbReference type="Proteomes" id="UP000019141">
    <property type="component" value="Unassembled WGS sequence"/>
</dbReference>
<gene>
    <name evidence="7" type="ORF">ETSY1_00860</name>
</gene>